<evidence type="ECO:0000313" key="2">
    <source>
        <dbReference type="Proteomes" id="UP000593566"/>
    </source>
</evidence>
<dbReference type="Proteomes" id="UP000593566">
    <property type="component" value="Unassembled WGS sequence"/>
</dbReference>
<name>A0A8H6CA33_9LECA</name>
<proteinExistence type="predicted"/>
<dbReference type="AlphaFoldDB" id="A0A8H6CA33"/>
<accession>A0A8H6CA33</accession>
<organism evidence="1 2">
    <name type="scientific">Letharia lupina</name>
    <dbReference type="NCBI Taxonomy" id="560253"/>
    <lineage>
        <taxon>Eukaryota</taxon>
        <taxon>Fungi</taxon>
        <taxon>Dikarya</taxon>
        <taxon>Ascomycota</taxon>
        <taxon>Pezizomycotina</taxon>
        <taxon>Lecanoromycetes</taxon>
        <taxon>OSLEUM clade</taxon>
        <taxon>Lecanoromycetidae</taxon>
        <taxon>Lecanorales</taxon>
        <taxon>Lecanorineae</taxon>
        <taxon>Parmeliaceae</taxon>
        <taxon>Letharia</taxon>
    </lineage>
</organism>
<dbReference type="GeneID" id="59332507"/>
<sequence>MDVVADVQDGSVLQFDDKNGAAELKMRYSSRTVVALIINTFNNAQGTAGQVPSDVQQPGDGSPLFSFQDAESAYAGRYIEAQYNYSPYGRGLLFTAGCNYAVPTTPLVNDCTKACQNNSQIFSDPYTMQNCMLMASLAPISSGSIGVDNTWVCSYCYNETYH</sequence>
<dbReference type="EMBL" id="JACCJB010000019">
    <property type="protein sequence ID" value="KAF6219629.1"/>
    <property type="molecule type" value="Genomic_DNA"/>
</dbReference>
<protein>
    <submittedName>
        <fullName evidence="1">Uncharacterized protein</fullName>
    </submittedName>
</protein>
<keyword evidence="2" id="KW-1185">Reference proteome</keyword>
<evidence type="ECO:0000313" key="1">
    <source>
        <dbReference type="EMBL" id="KAF6219629.1"/>
    </source>
</evidence>
<dbReference type="RefSeq" id="XP_037149064.1">
    <property type="nucleotide sequence ID" value="XM_037295017.1"/>
</dbReference>
<comment type="caution">
    <text evidence="1">The sequence shown here is derived from an EMBL/GenBank/DDBJ whole genome shotgun (WGS) entry which is preliminary data.</text>
</comment>
<gene>
    <name evidence="1" type="ORF">HO133_004098</name>
</gene>
<reference evidence="1 2" key="1">
    <citation type="journal article" date="2020" name="Genomics">
        <title>Complete, high-quality genomes from long-read metagenomic sequencing of two wolf lichen thalli reveals enigmatic genome architecture.</title>
        <authorList>
            <person name="McKenzie S.K."/>
            <person name="Walston R.F."/>
            <person name="Allen J.L."/>
        </authorList>
    </citation>
    <scope>NUCLEOTIDE SEQUENCE [LARGE SCALE GENOMIC DNA]</scope>
    <source>
        <strain evidence="1">WasteWater1</strain>
    </source>
</reference>